<dbReference type="EMBL" id="JAQONE010000009">
    <property type="protein sequence ID" value="MDC2829191.1"/>
    <property type="molecule type" value="Genomic_DNA"/>
</dbReference>
<organism evidence="2 3">
    <name type="scientific">Limosilactobacillus mucosae</name>
    <name type="common">Lactobacillus mucosae</name>
    <dbReference type="NCBI Taxonomy" id="97478"/>
    <lineage>
        <taxon>Bacteria</taxon>
        <taxon>Bacillati</taxon>
        <taxon>Bacillota</taxon>
        <taxon>Bacilli</taxon>
        <taxon>Lactobacillales</taxon>
        <taxon>Lactobacillaceae</taxon>
        <taxon>Limosilactobacillus</taxon>
    </lineage>
</organism>
<protein>
    <submittedName>
        <fullName evidence="2">Uncharacterized protein</fullName>
    </submittedName>
</protein>
<reference evidence="2" key="1">
    <citation type="submission" date="2023-01" db="EMBL/GenBank/DDBJ databases">
        <title>Genome analysis of 13 Lactobacillus isolated from gut of wild boar.</title>
        <authorList>
            <person name="Papp P."/>
            <person name="Libisch B."/>
            <person name="Nagy T."/>
            <person name="Olasz F."/>
        </authorList>
    </citation>
    <scope>NUCLEOTIDE SEQUENCE</scope>
    <source>
        <strain evidence="2">F146</strain>
    </source>
</reference>
<evidence type="ECO:0000256" key="1">
    <source>
        <dbReference type="SAM" id="Coils"/>
    </source>
</evidence>
<evidence type="ECO:0000313" key="3">
    <source>
        <dbReference type="Proteomes" id="UP001220670"/>
    </source>
</evidence>
<dbReference type="Proteomes" id="UP001220670">
    <property type="component" value="Unassembled WGS sequence"/>
</dbReference>
<evidence type="ECO:0000313" key="2">
    <source>
        <dbReference type="EMBL" id="MDC2829191.1"/>
    </source>
</evidence>
<accession>A0AAJ1HTR5</accession>
<feature type="coiled-coil region" evidence="1">
    <location>
        <begin position="209"/>
        <end position="250"/>
    </location>
</feature>
<dbReference type="InterPro" id="IPR027417">
    <property type="entry name" value="P-loop_NTPase"/>
</dbReference>
<name>A0AAJ1HTR5_LIMMU</name>
<gene>
    <name evidence="2" type="ORF">PO250_02450</name>
</gene>
<keyword evidence="1" id="KW-0175">Coiled coil</keyword>
<sequence length="747" mass="86366">MNEINGQKIYDGIKKQLDELVESFGNKDIDDEELKEIQVSVINNITDQKEKFEVLIDQLKQNSDWDTFSIALYGETNAGKSTLVEVLRILLNEQKKIIQRENYKTRSNEIEKLQHEIENINENEHEIEIQCKNDQEEINSKIQVIEIKAEEHASESLALSKTLQAQQEKLLEEMIASTWTLLKAFFNKLEGQNEARTLESKTLTIDEQIAGDDEKIHQLHKDIEEVEERYQDQHSQLESKRKAVKRQQDEIAPFLLASLDGEIIGDQRSDFTRKVTKYYFENNGQKFQLLDLPGIEGNEDSVIKEINNAVETAHAVLYIKRDTQLPQVGDSKTEGTLDKIKKHLSQEQEVYVIFNISTSSKRKLVHKLVSDEDIKQAEDTDKLMQETIGDAYSGHKIISAYPAFLAEANTWPIPDTKFKDFDKKKHEFLKKAEELGIDLLEWTQIKDFVQWLTTTLVSDSKQKIITANNRKVQYQLEQLHSQIKDSSDKWNDKVRIVKKYYERAINEISEQESTLRRNLDNNLESIIFNSQANVKDQINDEIESDINNSQFKETLKDLLEKETSVVEQKFKKSSKAEFDNFSKRINGILLKANRNIQNDITLMTEISDFSDVFNFEIKEKSKIGEVVKILVELALILVPGVDSIPASIAISSKLMAGLEIIKGVKDMFSTKYRKSQQRVKATEILEKWAEKAKKQYKEALKEGLNEVDSTTKEIIQKLNYQINSFEQQQTVFEKTLKQVDQIAKEIN</sequence>
<comment type="caution">
    <text evidence="2">The sequence shown here is derived from an EMBL/GenBank/DDBJ whole genome shotgun (WGS) entry which is preliminary data.</text>
</comment>
<dbReference type="AlphaFoldDB" id="A0AAJ1HTR5"/>
<dbReference type="Gene3D" id="3.40.50.300">
    <property type="entry name" value="P-loop containing nucleotide triphosphate hydrolases"/>
    <property type="match status" value="2"/>
</dbReference>
<feature type="coiled-coil region" evidence="1">
    <location>
        <begin position="103"/>
        <end position="137"/>
    </location>
</feature>
<dbReference type="RefSeq" id="WP_272208448.1">
    <property type="nucleotide sequence ID" value="NZ_JAQOMV010000008.1"/>
</dbReference>
<proteinExistence type="predicted"/>
<dbReference type="SUPFAM" id="SSF52540">
    <property type="entry name" value="P-loop containing nucleoside triphosphate hydrolases"/>
    <property type="match status" value="1"/>
</dbReference>